<dbReference type="STRING" id="623744.A0A553RFV6"/>
<gene>
    <name evidence="2" type="ORF">DNTS_005389</name>
</gene>
<evidence type="ECO:0000313" key="3">
    <source>
        <dbReference type="Proteomes" id="UP000316079"/>
    </source>
</evidence>
<accession>A0A553RFV6</accession>
<dbReference type="AlphaFoldDB" id="A0A553RFV6"/>
<evidence type="ECO:0000313" key="2">
    <source>
        <dbReference type="EMBL" id="TRZ01061.1"/>
    </source>
</evidence>
<dbReference type="Proteomes" id="UP000316079">
    <property type="component" value="Unassembled WGS sequence"/>
</dbReference>
<proteinExistence type="predicted"/>
<evidence type="ECO:0000256" key="1">
    <source>
        <dbReference type="SAM" id="MobiDB-lite"/>
    </source>
</evidence>
<name>A0A553RFV6_9TELE</name>
<dbReference type="OrthoDB" id="9947586at2759"/>
<comment type="caution">
    <text evidence="2">The sequence shown here is derived from an EMBL/GenBank/DDBJ whole genome shotgun (WGS) entry which is preliminary data.</text>
</comment>
<organism evidence="2 3">
    <name type="scientific">Danionella cerebrum</name>
    <dbReference type="NCBI Taxonomy" id="2873325"/>
    <lineage>
        <taxon>Eukaryota</taxon>
        <taxon>Metazoa</taxon>
        <taxon>Chordata</taxon>
        <taxon>Craniata</taxon>
        <taxon>Vertebrata</taxon>
        <taxon>Euteleostomi</taxon>
        <taxon>Actinopterygii</taxon>
        <taxon>Neopterygii</taxon>
        <taxon>Teleostei</taxon>
        <taxon>Ostariophysi</taxon>
        <taxon>Cypriniformes</taxon>
        <taxon>Danionidae</taxon>
        <taxon>Danioninae</taxon>
        <taxon>Danionella</taxon>
    </lineage>
</organism>
<sequence>MALGESCCTVGKSKTWISCRTGLMLFLLLQMTLISEVYLDLILSEPTPASTPTGSTTTSNTEQSSTVPTSASSSPTSASPISSSSPSSASSVSSSTSPSSASSVSSSTSPSSSSSSPSSASPVSSSSSPSSASPVSSSSSSPSSASSVSSSSSTSSSSSVSSSTSTSSSSSVSPVSAASSNNTANSTANSTNTANGPSLGMMHCPSFMCTSDCYSQYMNISYAFCPVNTSFCEIMKLDVGYSVNCNASCRTPCANGTLSNCSLTCCNTTNCINSTLYALSSASTTTVPSFTVYNCLSLVINSNHYVNVNDYNHKAHAYLYTSKYCKNTVKKCHSVKCDGTACYKTNPVQSSCAAGLDYCMLKKTLTGTAESWEAGCSADCRKMTVCSGTVSPCYLECCNATTTTSCLKMTGEVNMPSSANRFSQSPVLLTTTILLLWILKVFT</sequence>
<dbReference type="EMBL" id="SRMA01024169">
    <property type="protein sequence ID" value="TRZ01061.1"/>
    <property type="molecule type" value="Genomic_DNA"/>
</dbReference>
<protein>
    <submittedName>
        <fullName evidence="2">Uncharacterized protein</fullName>
    </submittedName>
</protein>
<feature type="region of interest" description="Disordered" evidence="1">
    <location>
        <begin position="47"/>
        <end position="191"/>
    </location>
</feature>
<keyword evidence="3" id="KW-1185">Reference proteome</keyword>
<reference evidence="2 3" key="1">
    <citation type="journal article" date="2019" name="Sci. Data">
        <title>Hybrid genome assembly and annotation of Danionella translucida.</title>
        <authorList>
            <person name="Kadobianskyi M."/>
            <person name="Schulze L."/>
            <person name="Schuelke M."/>
            <person name="Judkewitz B."/>
        </authorList>
    </citation>
    <scope>NUCLEOTIDE SEQUENCE [LARGE SCALE GENOMIC DNA]</scope>
    <source>
        <strain evidence="2 3">Bolton</strain>
    </source>
</reference>